<dbReference type="InterPro" id="IPR029063">
    <property type="entry name" value="SAM-dependent_MTases_sf"/>
</dbReference>
<dbReference type="PANTHER" id="PTHR13369">
    <property type="match status" value="1"/>
</dbReference>
<accession>A0A1Y4LDZ7</accession>
<dbReference type="CDD" id="cd02440">
    <property type="entry name" value="AdoMet_MTases"/>
    <property type="match status" value="1"/>
</dbReference>
<dbReference type="EMBL" id="NFKK01000003">
    <property type="protein sequence ID" value="OUP53709.1"/>
    <property type="molecule type" value="Genomic_DNA"/>
</dbReference>
<dbReference type="Gene3D" id="3.40.50.150">
    <property type="entry name" value="Vaccinia Virus protein VP39"/>
    <property type="match status" value="1"/>
</dbReference>
<dbReference type="PANTHER" id="PTHR13369:SF3">
    <property type="entry name" value="METHYLTRANSFERASE DOMAIN-CONTAINING PROTEIN"/>
    <property type="match status" value="1"/>
</dbReference>
<comment type="caution">
    <text evidence="2">The sequence shown here is derived from an EMBL/GenBank/DDBJ whole genome shotgun (WGS) entry which is preliminary data.</text>
</comment>
<dbReference type="GO" id="GO:0032259">
    <property type="term" value="P:methylation"/>
    <property type="evidence" value="ECO:0007669"/>
    <property type="project" value="UniProtKB-KW"/>
</dbReference>
<keyword evidence="2" id="KW-0808">Transferase</keyword>
<dbReference type="InterPro" id="IPR025714">
    <property type="entry name" value="Methyltranfer_dom"/>
</dbReference>
<dbReference type="Pfam" id="PF13679">
    <property type="entry name" value="Methyltransf_32"/>
    <property type="match status" value="1"/>
</dbReference>
<proteinExistence type="predicted"/>
<dbReference type="GO" id="GO:0008168">
    <property type="term" value="F:methyltransferase activity"/>
    <property type="evidence" value="ECO:0007669"/>
    <property type="project" value="UniProtKB-KW"/>
</dbReference>
<dbReference type="AlphaFoldDB" id="A0A1Y4LDZ7"/>
<dbReference type="GO" id="GO:0005737">
    <property type="term" value="C:cytoplasm"/>
    <property type="evidence" value="ECO:0007669"/>
    <property type="project" value="TreeGrafter"/>
</dbReference>
<organism evidence="2 3">
    <name type="scientific">Butyricicoccus pullicaecorum</name>
    <dbReference type="NCBI Taxonomy" id="501571"/>
    <lineage>
        <taxon>Bacteria</taxon>
        <taxon>Bacillati</taxon>
        <taxon>Bacillota</taxon>
        <taxon>Clostridia</taxon>
        <taxon>Eubacteriales</taxon>
        <taxon>Butyricicoccaceae</taxon>
        <taxon>Butyricicoccus</taxon>
    </lineage>
</organism>
<dbReference type="SUPFAM" id="SSF53335">
    <property type="entry name" value="S-adenosyl-L-methionine-dependent methyltransferases"/>
    <property type="match status" value="1"/>
</dbReference>
<protein>
    <submittedName>
        <fullName evidence="2">Methyltransferase</fullName>
    </submittedName>
</protein>
<evidence type="ECO:0000313" key="3">
    <source>
        <dbReference type="Proteomes" id="UP000195897"/>
    </source>
</evidence>
<gene>
    <name evidence="2" type="ORF">B5F17_03745</name>
</gene>
<reference evidence="3" key="1">
    <citation type="submission" date="2017-04" db="EMBL/GenBank/DDBJ databases">
        <title>Function of individual gut microbiota members based on whole genome sequencing of pure cultures obtained from chicken caecum.</title>
        <authorList>
            <person name="Medvecky M."/>
            <person name="Cejkova D."/>
            <person name="Polansky O."/>
            <person name="Karasova D."/>
            <person name="Kubasova T."/>
            <person name="Cizek A."/>
            <person name="Rychlik I."/>
        </authorList>
    </citation>
    <scope>NUCLEOTIDE SEQUENCE [LARGE SCALE GENOMIC DNA]</scope>
    <source>
        <strain evidence="3">An180</strain>
    </source>
</reference>
<evidence type="ECO:0000313" key="2">
    <source>
        <dbReference type="EMBL" id="OUP53709.1"/>
    </source>
</evidence>
<name>A0A1Y4LDZ7_9FIRM</name>
<dbReference type="RefSeq" id="WP_016146729.1">
    <property type="nucleotide sequence ID" value="NZ_CABKSA010000001.1"/>
</dbReference>
<evidence type="ECO:0000259" key="1">
    <source>
        <dbReference type="Pfam" id="PF13679"/>
    </source>
</evidence>
<keyword evidence="2" id="KW-0489">Methyltransferase</keyword>
<feature type="domain" description="Methyltransferase" evidence="1">
    <location>
        <begin position="160"/>
        <end position="294"/>
    </location>
</feature>
<dbReference type="Proteomes" id="UP000195897">
    <property type="component" value="Unassembled WGS sequence"/>
</dbReference>
<sequence>MQKGEKNKLKLLLIGIQARLKQNRDYFVSAEFIFKSGNKKFKAALKAGEENDYLLVFQGTERPIDAEEVVSFFDKQTELYDDSTLVYTERGTVITITVNAKGVSMKQTEQQAAPQDAAAVNNPLLDHSRKYLIQADKAAPLLREIGILTADGKIKNDMIRKYNQIDHYVELVAPMFEQDDSEEILLLDCACGKSYLSFVMNYYLRDVLRRRCRIIGIDINPHVVSESQKMAKRLGYHNMEFIAADLRTYQPPKQVTAVISLHACDIATDLALGTAIRAQAKYIACVPCCHKELLDQYHIPGLEPLTKFGVFKARFNDVLTDSMRALKLEAEGYKVSVVEYISPLDTPKNLLIRATRTNRENPKAKAEYDSVRALLGTTSELDRRCEANNADFFITDEDLI</sequence>